<dbReference type="RefSeq" id="WP_353475461.1">
    <property type="nucleotide sequence ID" value="NZ_CP123385.1"/>
</dbReference>
<dbReference type="GO" id="GO:0046872">
    <property type="term" value="F:metal ion binding"/>
    <property type="evidence" value="ECO:0007669"/>
    <property type="project" value="UniProtKB-KW"/>
</dbReference>
<reference evidence="5" key="1">
    <citation type="submission" date="2023-02" db="EMBL/GenBank/DDBJ databases">
        <title>Description and genomic characterization of Salipiger bruguierae sp. nov., isolated from the sediment of mangrove plant Bruguiera sexangula.</title>
        <authorList>
            <person name="Long M."/>
        </authorList>
    </citation>
    <scope>NUCLEOTIDE SEQUENCE</scope>
    <source>
        <strain evidence="5">H15</strain>
    </source>
</reference>
<name>A0AAU8ANI0_9RHOB</name>
<keyword evidence="3" id="KW-0479">Metal-binding</keyword>
<dbReference type="CDD" id="cd02968">
    <property type="entry name" value="SCO"/>
    <property type="match status" value="1"/>
</dbReference>
<evidence type="ECO:0000256" key="2">
    <source>
        <dbReference type="ARBA" id="ARBA00023008"/>
    </source>
</evidence>
<evidence type="ECO:0000256" key="3">
    <source>
        <dbReference type="PIRSR" id="PIRSR603782-1"/>
    </source>
</evidence>
<evidence type="ECO:0000256" key="4">
    <source>
        <dbReference type="PIRSR" id="PIRSR603782-2"/>
    </source>
</evidence>
<dbReference type="PANTHER" id="PTHR12151:SF25">
    <property type="entry name" value="LINALOOL DEHYDRATASE_ISOMERASE DOMAIN-CONTAINING PROTEIN"/>
    <property type="match status" value="1"/>
</dbReference>
<dbReference type="FunFam" id="3.40.30.10:FF:000013">
    <property type="entry name" value="Blast:Protein SCO1 homolog, mitochondrial"/>
    <property type="match status" value="1"/>
</dbReference>
<dbReference type="InterPro" id="IPR036249">
    <property type="entry name" value="Thioredoxin-like_sf"/>
</dbReference>
<keyword evidence="4" id="KW-1015">Disulfide bond</keyword>
<dbReference type="InterPro" id="IPR003782">
    <property type="entry name" value="SCO1/SenC"/>
</dbReference>
<protein>
    <submittedName>
        <fullName evidence="5">SCO family protein</fullName>
    </submittedName>
</protein>
<feature type="disulfide bond" description="Redox-active" evidence="4">
    <location>
        <begin position="76"/>
        <end position="80"/>
    </location>
</feature>
<dbReference type="Gene3D" id="3.40.30.10">
    <property type="entry name" value="Glutaredoxin"/>
    <property type="match status" value="1"/>
</dbReference>
<evidence type="ECO:0000313" key="5">
    <source>
        <dbReference type="EMBL" id="XCC96573.1"/>
    </source>
</evidence>
<dbReference type="Pfam" id="PF02630">
    <property type="entry name" value="SCO1-SenC"/>
    <property type="match status" value="1"/>
</dbReference>
<feature type="binding site" evidence="3">
    <location>
        <position position="163"/>
    </location>
    <ligand>
        <name>Cu cation</name>
        <dbReference type="ChEBI" id="CHEBI:23378"/>
    </ligand>
</feature>
<dbReference type="EMBL" id="CP123385">
    <property type="protein sequence ID" value="XCC96573.1"/>
    <property type="molecule type" value="Genomic_DNA"/>
</dbReference>
<feature type="binding site" evidence="3">
    <location>
        <position position="76"/>
    </location>
    <ligand>
        <name>Cu cation</name>
        <dbReference type="ChEBI" id="CHEBI:23378"/>
    </ligand>
</feature>
<keyword evidence="2 3" id="KW-0186">Copper</keyword>
<comment type="similarity">
    <text evidence="1">Belongs to the SCO1/2 family.</text>
</comment>
<feature type="binding site" evidence="3">
    <location>
        <position position="80"/>
    </location>
    <ligand>
        <name>Cu cation</name>
        <dbReference type="ChEBI" id="CHEBI:23378"/>
    </ligand>
</feature>
<accession>A0AAU8ANI0</accession>
<dbReference type="AlphaFoldDB" id="A0AAU8ANI0"/>
<dbReference type="PANTHER" id="PTHR12151">
    <property type="entry name" value="ELECTRON TRANSPORT PROTIN SCO1/SENC FAMILY MEMBER"/>
    <property type="match status" value="1"/>
</dbReference>
<sequence>MTKKGITAIRFALWGLVLLALLAVLWFRVLSPTLQEDIAGSLGRGDYHLTATDGTAFTEDSLKGAPSAVFFGFTHCPEVCPTTLGDIATWQEGLGEAGKQLRVFFVTVDPERDTAEALGQYVSWVPGVIGVSGTREEMDKAIRSFRIYASRVPVEGGDYTMDHSAMVLLFDARGDFSGLINYQEEYDRALGKLRTLVGAS</sequence>
<proteinExistence type="inferred from homology"/>
<evidence type="ECO:0000256" key="1">
    <source>
        <dbReference type="ARBA" id="ARBA00010996"/>
    </source>
</evidence>
<gene>
    <name evidence="5" type="ORF">PVT71_18045</name>
</gene>
<dbReference type="SUPFAM" id="SSF52833">
    <property type="entry name" value="Thioredoxin-like"/>
    <property type="match status" value="1"/>
</dbReference>
<organism evidence="5">
    <name type="scientific">Alloyangia sp. H15</name>
    <dbReference type="NCBI Taxonomy" id="3029062"/>
    <lineage>
        <taxon>Bacteria</taxon>
        <taxon>Pseudomonadati</taxon>
        <taxon>Pseudomonadota</taxon>
        <taxon>Alphaproteobacteria</taxon>
        <taxon>Rhodobacterales</taxon>
        <taxon>Roseobacteraceae</taxon>
        <taxon>Alloyangia</taxon>
    </lineage>
</organism>